<evidence type="ECO:0000313" key="1">
    <source>
        <dbReference type="EMBL" id="PVH61957.1"/>
    </source>
</evidence>
<reference evidence="1" key="1">
    <citation type="submission" date="2018-04" db="EMBL/GenBank/DDBJ databases">
        <title>WGS assembly of Panicum hallii.</title>
        <authorList>
            <person name="Lovell J."/>
            <person name="Jenkins J."/>
            <person name="Lowry D."/>
            <person name="Mamidi S."/>
            <person name="Sreedasyam A."/>
            <person name="Weng X."/>
            <person name="Barry K."/>
            <person name="Bonette J."/>
            <person name="Campitelli B."/>
            <person name="Daum C."/>
            <person name="Gordon S."/>
            <person name="Gould B."/>
            <person name="Lipzen A."/>
            <person name="Macqueen A."/>
            <person name="Palacio-Mejia J."/>
            <person name="Plott C."/>
            <person name="Shakirov E."/>
            <person name="Shu S."/>
            <person name="Yoshinaga Y."/>
            <person name="Zane M."/>
            <person name="Rokhsar D."/>
            <person name="Grimwood J."/>
            <person name="Schmutz J."/>
            <person name="Juenger T."/>
        </authorList>
    </citation>
    <scope>NUCLEOTIDE SEQUENCE [LARGE SCALE GENOMIC DNA]</scope>
    <source>
        <strain evidence="1">FIL2</strain>
    </source>
</reference>
<name>A0A2T8KIE1_9POAL</name>
<dbReference type="Proteomes" id="UP000243499">
    <property type="component" value="Chromosome 3"/>
</dbReference>
<sequence>MDNHLDDVLHVKGQLTKLAQPSPHHIVLGALPGGDVEEGLHHLELSGDEHQIVLHIHLELCLHINGRLDTAQRPLHRRPGQPKHETIRHGVVLDLRKLYLFGLHCIKLQRRIPGFRLWRLVRGSQHFLQLAAFRGILNLALKP</sequence>
<accession>A0A2T8KIE1</accession>
<dbReference type="EMBL" id="CM008048">
    <property type="protein sequence ID" value="PVH61957.1"/>
    <property type="molecule type" value="Genomic_DNA"/>
</dbReference>
<protein>
    <submittedName>
        <fullName evidence="1">Uncharacterized protein</fullName>
    </submittedName>
</protein>
<dbReference type="Gramene" id="PVH61957">
    <property type="protein sequence ID" value="PVH61957"/>
    <property type="gene ID" value="PAHAL_3G163500"/>
</dbReference>
<dbReference type="AlphaFoldDB" id="A0A2T8KIE1"/>
<gene>
    <name evidence="1" type="ORF">PAHAL_3G163500</name>
</gene>
<organism evidence="1">
    <name type="scientific">Panicum hallii</name>
    <dbReference type="NCBI Taxonomy" id="206008"/>
    <lineage>
        <taxon>Eukaryota</taxon>
        <taxon>Viridiplantae</taxon>
        <taxon>Streptophyta</taxon>
        <taxon>Embryophyta</taxon>
        <taxon>Tracheophyta</taxon>
        <taxon>Spermatophyta</taxon>
        <taxon>Magnoliopsida</taxon>
        <taxon>Liliopsida</taxon>
        <taxon>Poales</taxon>
        <taxon>Poaceae</taxon>
        <taxon>PACMAD clade</taxon>
        <taxon>Panicoideae</taxon>
        <taxon>Panicodae</taxon>
        <taxon>Paniceae</taxon>
        <taxon>Panicinae</taxon>
        <taxon>Panicum</taxon>
        <taxon>Panicum sect. Panicum</taxon>
    </lineage>
</organism>
<proteinExistence type="predicted"/>